<dbReference type="InterPro" id="IPR019734">
    <property type="entry name" value="TPR_rpt"/>
</dbReference>
<dbReference type="SMART" id="SM00028">
    <property type="entry name" value="TPR"/>
    <property type="match status" value="7"/>
</dbReference>
<sequence length="419" mass="48168">MKYLDEGLQLIEEGKLEEGLNKLNIAEKNANHDQLFSLAETYYELGHLQKAQSILENLLELYPDEGSIIVFLAEIYIDLDLEDEAIDYLLEIKDNDDSYLQAQLLLADLYQLQSLDEVAEQKLLAAAKKAPDEVIITYGLGDFYLGRGDYVKAVPFLKKAVFKKDELKGIPIELKLAEAYSASGQFEEALPYYQKGLDEHFEPNALFGYGFTAYQVGDYILAIEQLEALQSLDPDFTTLYPYLAKAQEAENRLDDAMESLRAGMRMDEYNDQLYILAGKLSFKRQRPEEGVSFLQEAIAINPANLEAIQTLAAYFKEQELYEELLDLLHNVRHYEEEGDPLLTWYEADALNKTDEIDQAEKKFREVSEQLGDDLDFLEDYGYFLYEMGYRTEAIEKFEKILIQQPARDDLRQLIIDAQS</sequence>
<keyword evidence="2 3" id="KW-0802">TPR repeat</keyword>
<dbReference type="EMBL" id="LTAO01000011">
    <property type="protein sequence ID" value="KYG32872.1"/>
    <property type="molecule type" value="Genomic_DNA"/>
</dbReference>
<comment type="caution">
    <text evidence="5">The sequence shown here is derived from an EMBL/GenBank/DDBJ whole genome shotgun (WGS) entry which is preliminary data.</text>
</comment>
<dbReference type="Proteomes" id="UP000075806">
    <property type="component" value="Unassembled WGS sequence"/>
</dbReference>
<evidence type="ECO:0000313" key="6">
    <source>
        <dbReference type="Proteomes" id="UP000075806"/>
    </source>
</evidence>
<dbReference type="STRING" id="519424.AZF04_18095"/>
<dbReference type="Pfam" id="PF25058">
    <property type="entry name" value="ARM_TT21"/>
    <property type="match status" value="1"/>
</dbReference>
<dbReference type="SUPFAM" id="SSF48452">
    <property type="entry name" value="TPR-like"/>
    <property type="match status" value="1"/>
</dbReference>
<evidence type="ECO:0000256" key="2">
    <source>
        <dbReference type="ARBA" id="ARBA00022803"/>
    </source>
</evidence>
<evidence type="ECO:0000256" key="3">
    <source>
        <dbReference type="PROSITE-ProRule" id="PRU00339"/>
    </source>
</evidence>
<feature type="coiled-coil region" evidence="4">
    <location>
        <begin position="317"/>
        <end position="369"/>
    </location>
</feature>
<dbReference type="PROSITE" id="PS50005">
    <property type="entry name" value="TPR"/>
    <property type="match status" value="1"/>
</dbReference>
<dbReference type="OrthoDB" id="2080803at2"/>
<keyword evidence="4" id="KW-0175">Coiled coil</keyword>
<keyword evidence="1" id="KW-0677">Repeat</keyword>
<dbReference type="InterPro" id="IPR011990">
    <property type="entry name" value="TPR-like_helical_dom_sf"/>
</dbReference>
<reference evidence="5" key="1">
    <citation type="submission" date="2016-02" db="EMBL/GenBank/DDBJ databases">
        <title>Genome sequence of Bacillus trypoxylicola KCTC 13244(T).</title>
        <authorList>
            <person name="Jeong H."/>
            <person name="Park S.-H."/>
            <person name="Choi S.-K."/>
        </authorList>
    </citation>
    <scope>NUCLEOTIDE SEQUENCE [LARGE SCALE GENOMIC DNA]</scope>
    <source>
        <strain evidence="5">KCTC 13244</strain>
    </source>
</reference>
<dbReference type="AlphaFoldDB" id="A0A162EH48"/>
<name>A0A162EH48_9BACI</name>
<dbReference type="Pfam" id="PF13432">
    <property type="entry name" value="TPR_16"/>
    <property type="match status" value="2"/>
</dbReference>
<feature type="repeat" description="TPR" evidence="3">
    <location>
        <begin position="32"/>
        <end position="65"/>
    </location>
</feature>
<dbReference type="PANTHER" id="PTHR45586:SF1">
    <property type="entry name" value="LIPOPOLYSACCHARIDE ASSEMBLY PROTEIN B"/>
    <property type="match status" value="1"/>
</dbReference>
<protein>
    <submittedName>
        <fullName evidence="5">Uncharacterized protein</fullName>
    </submittedName>
</protein>
<accession>A0A162EH48</accession>
<proteinExistence type="predicted"/>
<evidence type="ECO:0000313" key="5">
    <source>
        <dbReference type="EMBL" id="KYG32872.1"/>
    </source>
</evidence>
<dbReference type="InterPro" id="IPR051012">
    <property type="entry name" value="CellSynth/LPSAsmb/PSIAsmb"/>
</dbReference>
<organism evidence="5 6">
    <name type="scientific">Alkalihalobacillus trypoxylicola</name>
    <dbReference type="NCBI Taxonomy" id="519424"/>
    <lineage>
        <taxon>Bacteria</taxon>
        <taxon>Bacillati</taxon>
        <taxon>Bacillota</taxon>
        <taxon>Bacilli</taxon>
        <taxon>Bacillales</taxon>
        <taxon>Bacillaceae</taxon>
        <taxon>Alkalihalobacillus</taxon>
    </lineage>
</organism>
<keyword evidence="6" id="KW-1185">Reference proteome</keyword>
<dbReference type="Gene3D" id="1.25.40.10">
    <property type="entry name" value="Tetratricopeptide repeat domain"/>
    <property type="match status" value="2"/>
</dbReference>
<evidence type="ECO:0000256" key="1">
    <source>
        <dbReference type="ARBA" id="ARBA00022737"/>
    </source>
</evidence>
<dbReference type="RefSeq" id="WP_061948111.1">
    <property type="nucleotide sequence ID" value="NZ_LTAO01000011.1"/>
</dbReference>
<gene>
    <name evidence="5" type="ORF">AZF04_18095</name>
</gene>
<dbReference type="PANTHER" id="PTHR45586">
    <property type="entry name" value="TPR REPEAT-CONTAINING PROTEIN PA4667"/>
    <property type="match status" value="1"/>
</dbReference>
<evidence type="ECO:0000256" key="4">
    <source>
        <dbReference type="SAM" id="Coils"/>
    </source>
</evidence>